<evidence type="ECO:0000313" key="4">
    <source>
        <dbReference type="Proteomes" id="UP000004318"/>
    </source>
</evidence>
<feature type="signal peptide" evidence="1">
    <location>
        <begin position="1"/>
        <end position="20"/>
    </location>
</feature>
<dbReference type="Pfam" id="PF08239">
    <property type="entry name" value="SH3_3"/>
    <property type="match status" value="1"/>
</dbReference>
<dbReference type="EMBL" id="AAMO01000003">
    <property type="protein sequence ID" value="EAQ03927.1"/>
    <property type="molecule type" value="Genomic_DNA"/>
</dbReference>
<evidence type="ECO:0000313" key="3">
    <source>
        <dbReference type="EMBL" id="EAQ03927.1"/>
    </source>
</evidence>
<evidence type="ECO:0000259" key="2">
    <source>
        <dbReference type="Pfam" id="PF08239"/>
    </source>
</evidence>
<dbReference type="Proteomes" id="UP000004318">
    <property type="component" value="Unassembled WGS sequence"/>
</dbReference>
<dbReference type="AlphaFoldDB" id="A3TWD1"/>
<keyword evidence="4" id="KW-1185">Reference proteome</keyword>
<dbReference type="OrthoDB" id="5489750at2"/>
<dbReference type="HOGENOM" id="CLU_118088_0_0_5"/>
<dbReference type="RefSeq" id="WP_009806580.1">
    <property type="nucleotide sequence ID" value="NZ_CH724131.1"/>
</dbReference>
<protein>
    <recommendedName>
        <fullName evidence="2">SH3b domain-containing protein</fullName>
    </recommendedName>
</protein>
<accession>A3TWD1</accession>
<comment type="caution">
    <text evidence="3">The sequence shown here is derived from an EMBL/GenBank/DDBJ whole genome shotgun (WGS) entry which is preliminary data.</text>
</comment>
<name>A3TWD1_PSEBH</name>
<feature type="chain" id="PRO_5002659971" description="SH3b domain-containing protein" evidence="1">
    <location>
        <begin position="21"/>
        <end position="205"/>
    </location>
</feature>
<dbReference type="InterPro" id="IPR003646">
    <property type="entry name" value="SH3-like_bac-type"/>
</dbReference>
<gene>
    <name evidence="3" type="ORF">OB2597_11806</name>
</gene>
<proteinExistence type="predicted"/>
<reference evidence="3 4" key="1">
    <citation type="journal article" date="2010" name="J. Bacteriol.">
        <title>Genome sequences of Oceanicola granulosus HTCC2516(T) and Oceanicola batsensis HTCC2597(TDelta).</title>
        <authorList>
            <person name="Thrash J.C."/>
            <person name="Cho J.C."/>
            <person name="Vergin K.L."/>
            <person name="Giovannoni S.J."/>
        </authorList>
    </citation>
    <scope>NUCLEOTIDE SEQUENCE [LARGE SCALE GENOMIC DNA]</scope>
    <source>
        <strain evidence="4">ATCC BAA-863 / DSM 15984 / KCTC 12145 / HTCC2597</strain>
    </source>
</reference>
<feature type="domain" description="SH3b" evidence="2">
    <location>
        <begin position="36"/>
        <end position="89"/>
    </location>
</feature>
<keyword evidence="1" id="KW-0732">Signal</keyword>
<evidence type="ECO:0000256" key="1">
    <source>
        <dbReference type="SAM" id="SignalP"/>
    </source>
</evidence>
<dbReference type="eggNOG" id="COG4991">
    <property type="taxonomic scope" value="Bacteria"/>
</dbReference>
<dbReference type="Gene3D" id="2.30.30.40">
    <property type="entry name" value="SH3 Domains"/>
    <property type="match status" value="1"/>
</dbReference>
<organism evidence="3 4">
    <name type="scientific">Pseudooceanicola batsensis (strain ATCC BAA-863 / DSM 15984 / KCTC 12145 / HTCC2597)</name>
    <name type="common">Oceanicola batsensis</name>
    <dbReference type="NCBI Taxonomy" id="252305"/>
    <lineage>
        <taxon>Bacteria</taxon>
        <taxon>Pseudomonadati</taxon>
        <taxon>Pseudomonadota</taxon>
        <taxon>Alphaproteobacteria</taxon>
        <taxon>Rhodobacterales</taxon>
        <taxon>Paracoccaceae</taxon>
        <taxon>Pseudooceanicola</taxon>
    </lineage>
</organism>
<dbReference type="STRING" id="252305.OB2597_11806"/>
<sequence>MILRALVVLLFLSGGPVAVAEPFPALYDVVGVARDDVLNIRAEPDARAEILGTFAPDRRGVEVGAVSDDGGWGQVNAGGRSGWASLTYLERRDGQEDGDFPPVRRCLGTEPFWSLGQGAGRWRYETPGGIDVTMDETWRGRSSGRLDRFGVVMGRAGMRARMVVARQSCSDGMSDKAFWLTADILIERSDGEREMISGCCTISSR</sequence>